<keyword evidence="2" id="KW-0378">Hydrolase</keyword>
<evidence type="ECO:0000256" key="4">
    <source>
        <dbReference type="ARBA" id="ARBA00048707"/>
    </source>
</evidence>
<evidence type="ECO:0000313" key="5">
    <source>
        <dbReference type="EMBL" id="CAD5321913.1"/>
    </source>
</evidence>
<protein>
    <recommendedName>
        <fullName evidence="1">peptidyl-tRNA hydrolase</fullName>
        <ecNumber evidence="1">3.1.1.29</ecNumber>
    </recommendedName>
</protein>
<comment type="similarity">
    <text evidence="3">Belongs to the PTH2 family.</text>
</comment>
<dbReference type="Proteomes" id="UP000516314">
    <property type="component" value="Chromosome 3"/>
</dbReference>
<evidence type="ECO:0000313" key="6">
    <source>
        <dbReference type="Proteomes" id="UP000516314"/>
    </source>
</evidence>
<evidence type="ECO:0000256" key="3">
    <source>
        <dbReference type="ARBA" id="ARBA00038050"/>
    </source>
</evidence>
<dbReference type="InterPro" id="IPR023476">
    <property type="entry name" value="Pep_tRNA_hydro_II_dom_sf"/>
</dbReference>
<comment type="catalytic activity">
    <reaction evidence="4">
        <text>an N-acyl-L-alpha-aminoacyl-tRNA + H2O = an N-acyl-L-amino acid + a tRNA + H(+)</text>
        <dbReference type="Rhea" id="RHEA:54448"/>
        <dbReference type="Rhea" id="RHEA-COMP:10123"/>
        <dbReference type="Rhea" id="RHEA-COMP:13883"/>
        <dbReference type="ChEBI" id="CHEBI:15377"/>
        <dbReference type="ChEBI" id="CHEBI:15378"/>
        <dbReference type="ChEBI" id="CHEBI:59874"/>
        <dbReference type="ChEBI" id="CHEBI:78442"/>
        <dbReference type="ChEBI" id="CHEBI:138191"/>
        <dbReference type="EC" id="3.1.1.29"/>
    </reaction>
</comment>
<name>A0A7G2EJJ3_ARATH</name>
<dbReference type="GO" id="GO:0004045">
    <property type="term" value="F:peptidyl-tRNA hydrolase activity"/>
    <property type="evidence" value="ECO:0007669"/>
    <property type="project" value="UniProtKB-EC"/>
</dbReference>
<dbReference type="Gene3D" id="3.40.1490.10">
    <property type="entry name" value="Bit1"/>
    <property type="match status" value="1"/>
</dbReference>
<dbReference type="EMBL" id="LR881468">
    <property type="protein sequence ID" value="CAD5321913.1"/>
    <property type="molecule type" value="Genomic_DNA"/>
</dbReference>
<accession>A0A7G2EJJ3</accession>
<dbReference type="FunFam" id="3.40.1490.10:FF:000002">
    <property type="entry name" value="Peptidyl-tRNA hydrolase 2, mitochondrial"/>
    <property type="match status" value="1"/>
</dbReference>
<gene>
    <name evidence="5" type="ORF">AT9943_LOCUS9953</name>
</gene>
<dbReference type="EC" id="3.1.1.29" evidence="1"/>
<dbReference type="PANTHER" id="PTHR12649">
    <property type="entry name" value="PEPTIDYL-TRNA HYDROLASE 2"/>
    <property type="match status" value="1"/>
</dbReference>
<dbReference type="InterPro" id="IPR002833">
    <property type="entry name" value="PTH2"/>
</dbReference>
<proteinExistence type="inferred from homology"/>
<dbReference type="SUPFAM" id="SSF102462">
    <property type="entry name" value="Peptidyl-tRNA hydrolase II"/>
    <property type="match status" value="1"/>
</dbReference>
<reference evidence="5 6" key="1">
    <citation type="submission" date="2020-09" db="EMBL/GenBank/DDBJ databases">
        <authorList>
            <person name="Ashkenazy H."/>
        </authorList>
    </citation>
    <scope>NUCLEOTIDE SEQUENCE [LARGE SCALE GENOMIC DNA]</scope>
    <source>
        <strain evidence="6">cv. Cdm-0</strain>
    </source>
</reference>
<dbReference type="PANTHER" id="PTHR12649:SF30">
    <property type="entry name" value="AMINOACYL-TRNA HYDROLASE"/>
    <property type="match status" value="1"/>
</dbReference>
<dbReference type="CDD" id="cd02430">
    <property type="entry name" value="PTH2"/>
    <property type="match status" value="1"/>
</dbReference>
<dbReference type="Pfam" id="PF01981">
    <property type="entry name" value="PTH2"/>
    <property type="match status" value="1"/>
</dbReference>
<evidence type="ECO:0000256" key="2">
    <source>
        <dbReference type="ARBA" id="ARBA00022801"/>
    </source>
</evidence>
<sequence>MDLVWLLSVLLVGAALGYYISTLRQTRRIFLSSKSVAIDAGSSGNKKTKSKEPLEIEKLADFRKNFKMVPSLTLPPCLWKIAAQCSHATLGLYKKLLQRAPKALNRWEYCAQPKVVVKIESEEEMLVLQERAKTLKLPTHITIDAGKTQIAPNSRTVMAILGPVDNVDEVTGGLKLM</sequence>
<evidence type="ECO:0000256" key="1">
    <source>
        <dbReference type="ARBA" id="ARBA00013260"/>
    </source>
</evidence>
<dbReference type="AlphaFoldDB" id="A0A7G2EJJ3"/>
<organism evidence="5 6">
    <name type="scientific">Arabidopsis thaliana</name>
    <name type="common">Mouse-ear cress</name>
    <dbReference type="NCBI Taxonomy" id="3702"/>
    <lineage>
        <taxon>Eukaryota</taxon>
        <taxon>Viridiplantae</taxon>
        <taxon>Streptophyta</taxon>
        <taxon>Embryophyta</taxon>
        <taxon>Tracheophyta</taxon>
        <taxon>Spermatophyta</taxon>
        <taxon>Magnoliopsida</taxon>
        <taxon>eudicotyledons</taxon>
        <taxon>Gunneridae</taxon>
        <taxon>Pentapetalae</taxon>
        <taxon>rosids</taxon>
        <taxon>malvids</taxon>
        <taxon>Brassicales</taxon>
        <taxon>Brassicaceae</taxon>
        <taxon>Camelineae</taxon>
        <taxon>Arabidopsis</taxon>
    </lineage>
</organism>